<sequence length="304" mass="33837">MTGLYYPNARPHNALLGWPRATDGILWSGGAWRTEYPVTNSRTVAVLGDTGDVSLGEVARSVDLAPASTRLVGILPELTRVGLLVAIAHNWSISSQWRVRFFGDEAGALLVWEKPRGNVWGVAYPAGTLEWEDENFWTGGFRASELAGLVWNARVLVDPPVMVRRIEIDIWDEGNPAGYVQHGLIEVAETMRLPVNFGYGADFGYQSRSLRIEAESGAISTERRAKGRSFQGPIDLAPESWAASKFFEFQRQADTVAPFWWEMKPLDVLEAHRSAFFARNATLGLQKIVFHARRALALNLQEVL</sequence>
<dbReference type="EMBL" id="LAJY01000275">
    <property type="protein sequence ID" value="KJV09476.1"/>
    <property type="molecule type" value="Genomic_DNA"/>
</dbReference>
<organism evidence="1 2">
    <name type="scientific">Elstera litoralis</name>
    <dbReference type="NCBI Taxonomy" id="552518"/>
    <lineage>
        <taxon>Bacteria</taxon>
        <taxon>Pseudomonadati</taxon>
        <taxon>Pseudomonadota</taxon>
        <taxon>Alphaproteobacteria</taxon>
        <taxon>Rhodospirillales</taxon>
        <taxon>Rhodospirillaceae</taxon>
        <taxon>Elstera</taxon>
    </lineage>
</organism>
<reference evidence="1 2" key="1">
    <citation type="submission" date="2015-03" db="EMBL/GenBank/DDBJ databases">
        <title>Draft genome sequence of Elstera litoralis.</title>
        <authorList>
            <person name="Rahalkar M.C."/>
            <person name="Dhakephalkar P.K."/>
            <person name="Pore S.D."/>
            <person name="Arora P."/>
            <person name="Kapse N.G."/>
            <person name="Pandit P.S."/>
        </authorList>
    </citation>
    <scope>NUCLEOTIDE SEQUENCE [LARGE SCALE GENOMIC DNA]</scope>
    <source>
        <strain evidence="1 2">Dia-1</strain>
    </source>
</reference>
<keyword evidence="2" id="KW-1185">Reference proteome</keyword>
<evidence type="ECO:0000313" key="1">
    <source>
        <dbReference type="EMBL" id="KJV09476.1"/>
    </source>
</evidence>
<dbReference type="OrthoDB" id="977800at2"/>
<dbReference type="Proteomes" id="UP000033774">
    <property type="component" value="Unassembled WGS sequence"/>
</dbReference>
<proteinExistence type="predicted"/>
<gene>
    <name evidence="1" type="ORF">VZ95_11205</name>
</gene>
<comment type="caution">
    <text evidence="1">The sequence shown here is derived from an EMBL/GenBank/DDBJ whole genome shotgun (WGS) entry which is preliminary data.</text>
</comment>
<dbReference type="RefSeq" id="WP_045775915.1">
    <property type="nucleotide sequence ID" value="NZ_LAJY01000275.1"/>
</dbReference>
<protein>
    <submittedName>
        <fullName evidence="1">Uncharacterized protein</fullName>
    </submittedName>
</protein>
<evidence type="ECO:0000313" key="2">
    <source>
        <dbReference type="Proteomes" id="UP000033774"/>
    </source>
</evidence>
<name>A0A0F3IRY6_9PROT</name>
<accession>A0A0F3IRY6</accession>
<dbReference type="AlphaFoldDB" id="A0A0F3IRY6"/>